<dbReference type="InterPro" id="IPR000944">
    <property type="entry name" value="Tscrpt_reg_Rrf2"/>
</dbReference>
<sequence>MIDTRFSTAMQIVISVAVNDEAGVRTTSQSLAQALDTSSSFVRKLLLPLAEANILVASAGGKGGVRLARPRNDIQLAEIYAVVTGNKRLWATRHEIPHEGLVGENICDLSEYLCDRAEQAVVDMLGSVTIEDSVAELRRLEAQKHPSGADEQEAASERVSQERHAAE</sequence>
<dbReference type="GO" id="GO:0005829">
    <property type="term" value="C:cytosol"/>
    <property type="evidence" value="ECO:0007669"/>
    <property type="project" value="TreeGrafter"/>
</dbReference>
<protein>
    <submittedName>
        <fullName evidence="2">Rrf2 family transcriptional regulator</fullName>
    </submittedName>
</protein>
<dbReference type="KEGG" id="rgr:FZ934_11880"/>
<name>A0A5Q0CAK3_9HYPH</name>
<dbReference type="RefSeq" id="WP_153271219.1">
    <property type="nucleotide sequence ID" value="NZ_CP043498.1"/>
</dbReference>
<keyword evidence="3" id="KW-1185">Reference proteome</keyword>
<evidence type="ECO:0000256" key="1">
    <source>
        <dbReference type="SAM" id="MobiDB-lite"/>
    </source>
</evidence>
<dbReference type="AlphaFoldDB" id="A0A5Q0CAK3"/>
<evidence type="ECO:0000313" key="3">
    <source>
        <dbReference type="Proteomes" id="UP000326881"/>
    </source>
</evidence>
<dbReference type="InterPro" id="IPR036388">
    <property type="entry name" value="WH-like_DNA-bd_sf"/>
</dbReference>
<dbReference type="GO" id="GO:0003700">
    <property type="term" value="F:DNA-binding transcription factor activity"/>
    <property type="evidence" value="ECO:0007669"/>
    <property type="project" value="TreeGrafter"/>
</dbReference>
<reference evidence="2 3" key="1">
    <citation type="submission" date="2019-08" db="EMBL/GenBank/DDBJ databases">
        <title>Prosopis cineraria nodule microbiome.</title>
        <authorList>
            <person name="Ali R."/>
            <person name="Chaluvadi S.R."/>
            <person name="Wang X."/>
        </authorList>
    </citation>
    <scope>NUCLEOTIDE SEQUENCE [LARGE SCALE GENOMIC DNA]</scope>
    <source>
        <strain evidence="2 3">BG7</strain>
    </source>
</reference>
<dbReference type="InterPro" id="IPR036390">
    <property type="entry name" value="WH_DNA-bd_sf"/>
</dbReference>
<feature type="region of interest" description="Disordered" evidence="1">
    <location>
        <begin position="141"/>
        <end position="167"/>
    </location>
</feature>
<evidence type="ECO:0000313" key="2">
    <source>
        <dbReference type="EMBL" id="QFY61050.1"/>
    </source>
</evidence>
<organism evidence="2 3">
    <name type="scientific">Rhizobium grahamii</name>
    <dbReference type="NCBI Taxonomy" id="1120045"/>
    <lineage>
        <taxon>Bacteria</taxon>
        <taxon>Pseudomonadati</taxon>
        <taxon>Pseudomonadota</taxon>
        <taxon>Alphaproteobacteria</taxon>
        <taxon>Hyphomicrobiales</taxon>
        <taxon>Rhizobiaceae</taxon>
        <taxon>Rhizobium/Agrobacterium group</taxon>
        <taxon>Rhizobium</taxon>
    </lineage>
</organism>
<proteinExistence type="predicted"/>
<accession>A0A5Q0CAK3</accession>
<dbReference type="OrthoDB" id="9808360at2"/>
<dbReference type="PROSITE" id="PS51197">
    <property type="entry name" value="HTH_RRF2_2"/>
    <property type="match status" value="1"/>
</dbReference>
<dbReference type="PANTHER" id="PTHR33221">
    <property type="entry name" value="WINGED HELIX-TURN-HELIX TRANSCRIPTIONAL REGULATOR, RRF2 FAMILY"/>
    <property type="match status" value="1"/>
</dbReference>
<feature type="compositionally biased region" description="Basic and acidic residues" evidence="1">
    <location>
        <begin position="155"/>
        <end position="167"/>
    </location>
</feature>
<dbReference type="Proteomes" id="UP000326881">
    <property type="component" value="Chromosome"/>
</dbReference>
<dbReference type="Gene3D" id="1.10.10.10">
    <property type="entry name" value="Winged helix-like DNA-binding domain superfamily/Winged helix DNA-binding domain"/>
    <property type="match status" value="1"/>
</dbReference>
<dbReference type="SUPFAM" id="SSF46785">
    <property type="entry name" value="Winged helix' DNA-binding domain"/>
    <property type="match status" value="1"/>
</dbReference>
<gene>
    <name evidence="2" type="ORF">FZ934_11880</name>
</gene>
<dbReference type="PANTHER" id="PTHR33221:SF15">
    <property type="entry name" value="HTH-TYPE TRANSCRIPTIONAL REGULATOR YWGB-RELATED"/>
    <property type="match status" value="1"/>
</dbReference>
<dbReference type="EMBL" id="CP043498">
    <property type="protein sequence ID" value="QFY61050.1"/>
    <property type="molecule type" value="Genomic_DNA"/>
</dbReference>
<dbReference type="Pfam" id="PF02082">
    <property type="entry name" value="Rrf2"/>
    <property type="match status" value="1"/>
</dbReference>